<reference evidence="4" key="1">
    <citation type="journal article" date="2008" name="ISME J.">
        <title>Genomic patterns of recombination, clonal divergence and environment in marine microbial populations.</title>
        <authorList>
            <person name="Konstantinidis K.T."/>
            <person name="Delong E.F."/>
        </authorList>
    </citation>
    <scope>NUCLEOTIDE SEQUENCE</scope>
</reference>
<evidence type="ECO:0000256" key="3">
    <source>
        <dbReference type="ARBA" id="ARBA00023274"/>
    </source>
</evidence>
<dbReference type="GO" id="GO:1990904">
    <property type="term" value="C:ribonucleoprotein complex"/>
    <property type="evidence" value="ECO:0007669"/>
    <property type="project" value="UniProtKB-KW"/>
</dbReference>
<dbReference type="HAMAP" id="MF_01367">
    <property type="entry name" value="Ribosomal_uL14"/>
    <property type="match status" value="1"/>
</dbReference>
<dbReference type="InterPro" id="IPR000218">
    <property type="entry name" value="Ribosomal_uL14"/>
</dbReference>
<evidence type="ECO:0000256" key="1">
    <source>
        <dbReference type="ARBA" id="ARBA00010745"/>
    </source>
</evidence>
<dbReference type="FunFam" id="2.40.150.20:FF:000007">
    <property type="entry name" value="50S ribosomal protein L14"/>
    <property type="match status" value="1"/>
</dbReference>
<dbReference type="EMBL" id="EU016608">
    <property type="protein sequence ID" value="ABZ07753.1"/>
    <property type="molecule type" value="Genomic_DNA"/>
</dbReference>
<dbReference type="Pfam" id="PF00238">
    <property type="entry name" value="Ribosomal_L14"/>
    <property type="match status" value="1"/>
</dbReference>
<evidence type="ECO:0000313" key="4">
    <source>
        <dbReference type="EMBL" id="ABZ07753.1"/>
    </source>
</evidence>
<name>B3T594_9ZZZZ</name>
<dbReference type="PANTHER" id="PTHR11761:SF8">
    <property type="entry name" value="LARGE RIBOSOMAL SUBUNIT PROTEIN UL14"/>
    <property type="match status" value="1"/>
</dbReference>
<dbReference type="PANTHER" id="PTHR11761">
    <property type="entry name" value="50S/60S RIBOSOMAL PROTEIN L14/L23"/>
    <property type="match status" value="1"/>
</dbReference>
<sequence length="144" mass="15669">MSTKSRAVSARGVQEFKLYITRAIPVGAVVNCADNSGAKSLKVIMVKGWKGRLSRLPAASVGDQIKVIVKKGPPEMRKQTYDAVLVRQKYPVRRSNGNRIMFEDNAAVIITAEGEMKGTDVKGPIASEAAERWPRLANVASMIV</sequence>
<comment type="similarity">
    <text evidence="1">Belongs to the universal ribosomal protein uL14 family.</text>
</comment>
<dbReference type="InterPro" id="IPR036853">
    <property type="entry name" value="Ribosomal_uL14_sf"/>
</dbReference>
<accession>B3T594</accession>
<evidence type="ECO:0000256" key="2">
    <source>
        <dbReference type="ARBA" id="ARBA00022980"/>
    </source>
</evidence>
<dbReference type="SMART" id="SM01374">
    <property type="entry name" value="Ribosomal_L14"/>
    <property type="match status" value="1"/>
</dbReference>
<gene>
    <name evidence="4" type="ORF">ALOHA_HF4000ANIW141A21ctg1g38</name>
</gene>
<dbReference type="GO" id="GO:0003735">
    <property type="term" value="F:structural constituent of ribosome"/>
    <property type="evidence" value="ECO:0007669"/>
    <property type="project" value="InterPro"/>
</dbReference>
<dbReference type="Gene3D" id="2.40.150.20">
    <property type="entry name" value="Ribosomal protein L14"/>
    <property type="match status" value="1"/>
</dbReference>
<dbReference type="PROSITE" id="PS00049">
    <property type="entry name" value="RIBOSOMAL_L14"/>
    <property type="match status" value="1"/>
</dbReference>
<protein>
    <submittedName>
        <fullName evidence="4">Putative ribosomal protein L14p/L23e</fullName>
    </submittedName>
</protein>
<dbReference type="NCBIfam" id="NF006344">
    <property type="entry name" value="PRK08571.1"/>
    <property type="match status" value="1"/>
</dbReference>
<dbReference type="SUPFAM" id="SSF50193">
    <property type="entry name" value="Ribosomal protein L14"/>
    <property type="match status" value="1"/>
</dbReference>
<dbReference type="InterPro" id="IPR019972">
    <property type="entry name" value="Ribosomal_uL14_CS"/>
</dbReference>
<proteinExistence type="inferred from homology"/>
<keyword evidence="2 4" id="KW-0689">Ribosomal protein</keyword>
<dbReference type="AlphaFoldDB" id="B3T594"/>
<dbReference type="GO" id="GO:0070180">
    <property type="term" value="F:large ribosomal subunit rRNA binding"/>
    <property type="evidence" value="ECO:0007669"/>
    <property type="project" value="TreeGrafter"/>
</dbReference>
<dbReference type="CDD" id="cd00337">
    <property type="entry name" value="Ribosomal_uL14"/>
    <property type="match status" value="1"/>
</dbReference>
<keyword evidence="3" id="KW-0687">Ribonucleoprotein</keyword>
<organism evidence="4">
    <name type="scientific">uncultured marine microorganism HF4000_ANIW141A21</name>
    <dbReference type="NCBI Taxonomy" id="455535"/>
    <lineage>
        <taxon>unclassified sequences</taxon>
        <taxon>environmental samples</taxon>
    </lineage>
</organism>